<dbReference type="InterPro" id="IPR002577">
    <property type="entry name" value="HTH_HxlR"/>
</dbReference>
<organism evidence="5 6">
    <name type="scientific">Streptomyces roseirectus</name>
    <dbReference type="NCBI Taxonomy" id="2768066"/>
    <lineage>
        <taxon>Bacteria</taxon>
        <taxon>Bacillati</taxon>
        <taxon>Actinomycetota</taxon>
        <taxon>Actinomycetes</taxon>
        <taxon>Kitasatosporales</taxon>
        <taxon>Streptomycetaceae</taxon>
        <taxon>Streptomyces</taxon>
    </lineage>
</organism>
<feature type="domain" description="HTH hxlR-type" evidence="4">
    <location>
        <begin position="9"/>
        <end position="118"/>
    </location>
</feature>
<proteinExistence type="predicted"/>
<sequence length="267" mass="29518">MNEDIRRLRGIGMTLELLRNRWTYPVLVALLDGPLGTGRLLALINEGTARNADLVGSRVLRERVLLTTLRQLETEGIFLSGRTEPEPAIWELTVAGRELLHSLNRVAVWVSAHRDQLADALRRHRGHPQQPPGVPVLRPEQEHWRGVGMTLAVLCLRWSFPILCRLGDGLQHPTGIIQAVNAGIARTCDLAERPLSEKMFWDTLHRLVDAGLVTHQPRQGQFASAARCTLTPAGHALLAALAPVGEWAVSHERQLLAAVRRRQGAGG</sequence>
<dbReference type="EMBL" id="CP060828">
    <property type="protein sequence ID" value="QNP74972.1"/>
    <property type="molecule type" value="Genomic_DNA"/>
</dbReference>
<dbReference type="InterPro" id="IPR036390">
    <property type="entry name" value="WH_DNA-bd_sf"/>
</dbReference>
<name>A0A7H0IQA6_9ACTN</name>
<dbReference type="GO" id="GO:0003677">
    <property type="term" value="F:DNA binding"/>
    <property type="evidence" value="ECO:0007669"/>
    <property type="project" value="UniProtKB-KW"/>
</dbReference>
<keyword evidence="1" id="KW-0805">Transcription regulation</keyword>
<gene>
    <name evidence="5" type="ORF">IAG44_39870</name>
</gene>
<protein>
    <submittedName>
        <fullName evidence="5">Winged helix-turn-helix transcriptional regulator</fullName>
    </submittedName>
</protein>
<dbReference type="SUPFAM" id="SSF46785">
    <property type="entry name" value="Winged helix' DNA-binding domain"/>
    <property type="match status" value="2"/>
</dbReference>
<evidence type="ECO:0000256" key="1">
    <source>
        <dbReference type="ARBA" id="ARBA00023015"/>
    </source>
</evidence>
<keyword evidence="6" id="KW-1185">Reference proteome</keyword>
<evidence type="ECO:0000256" key="3">
    <source>
        <dbReference type="ARBA" id="ARBA00023163"/>
    </source>
</evidence>
<evidence type="ECO:0000313" key="6">
    <source>
        <dbReference type="Proteomes" id="UP000516052"/>
    </source>
</evidence>
<reference evidence="5 6" key="1">
    <citation type="submission" date="2020-08" db="EMBL/GenBank/DDBJ databases">
        <title>A novel species.</title>
        <authorList>
            <person name="Gao J."/>
        </authorList>
    </citation>
    <scope>NUCLEOTIDE SEQUENCE [LARGE SCALE GENOMIC DNA]</scope>
    <source>
        <strain evidence="5 6">CRXT-G-22</strain>
    </source>
</reference>
<dbReference type="PANTHER" id="PTHR33204">
    <property type="entry name" value="TRANSCRIPTIONAL REGULATOR, MARR FAMILY"/>
    <property type="match status" value="1"/>
</dbReference>
<keyword evidence="2" id="KW-0238">DNA-binding</keyword>
<dbReference type="PANTHER" id="PTHR33204:SF37">
    <property type="entry name" value="HTH-TYPE TRANSCRIPTIONAL REGULATOR YODB"/>
    <property type="match status" value="1"/>
</dbReference>
<dbReference type="Proteomes" id="UP000516052">
    <property type="component" value="Chromosome"/>
</dbReference>
<keyword evidence="3" id="KW-0804">Transcription</keyword>
<accession>A0A7H0IQA6</accession>
<dbReference type="AlphaFoldDB" id="A0A7H0IQA6"/>
<dbReference type="Gene3D" id="1.10.10.10">
    <property type="entry name" value="Winged helix-like DNA-binding domain superfamily/Winged helix DNA-binding domain"/>
    <property type="match status" value="2"/>
</dbReference>
<dbReference type="Pfam" id="PF01638">
    <property type="entry name" value="HxlR"/>
    <property type="match status" value="1"/>
</dbReference>
<evidence type="ECO:0000256" key="2">
    <source>
        <dbReference type="ARBA" id="ARBA00023125"/>
    </source>
</evidence>
<dbReference type="InterPro" id="IPR036388">
    <property type="entry name" value="WH-like_DNA-bd_sf"/>
</dbReference>
<dbReference type="PROSITE" id="PS51118">
    <property type="entry name" value="HTH_HXLR"/>
    <property type="match status" value="1"/>
</dbReference>
<evidence type="ECO:0000313" key="5">
    <source>
        <dbReference type="EMBL" id="QNP74972.1"/>
    </source>
</evidence>
<dbReference type="RefSeq" id="WP_187751895.1">
    <property type="nucleotide sequence ID" value="NZ_CP060828.1"/>
</dbReference>
<evidence type="ECO:0000259" key="4">
    <source>
        <dbReference type="PROSITE" id="PS51118"/>
    </source>
</evidence>
<dbReference type="KEGG" id="sroi:IAG44_39870"/>